<dbReference type="InterPro" id="IPR017981">
    <property type="entry name" value="GPCR_2-like_7TM"/>
</dbReference>
<protein>
    <submittedName>
        <fullName evidence="15">Frizzled-4</fullName>
    </submittedName>
</protein>
<feature type="transmembrane region" description="Helical" evidence="11">
    <location>
        <begin position="437"/>
        <end position="458"/>
    </location>
</feature>
<comment type="similarity">
    <text evidence="2">Belongs to the G-protein coupled receptor Fz/Smo family.</text>
</comment>
<evidence type="ECO:0000256" key="10">
    <source>
        <dbReference type="SAM" id="MobiDB-lite"/>
    </source>
</evidence>
<organism evidence="15 16">
    <name type="scientific">Amphibalanus amphitrite</name>
    <name type="common">Striped barnacle</name>
    <name type="synonym">Balanus amphitrite</name>
    <dbReference type="NCBI Taxonomy" id="1232801"/>
    <lineage>
        <taxon>Eukaryota</taxon>
        <taxon>Metazoa</taxon>
        <taxon>Ecdysozoa</taxon>
        <taxon>Arthropoda</taxon>
        <taxon>Crustacea</taxon>
        <taxon>Multicrustacea</taxon>
        <taxon>Cirripedia</taxon>
        <taxon>Thoracica</taxon>
        <taxon>Thoracicalcarea</taxon>
        <taxon>Balanomorpha</taxon>
        <taxon>Balanoidea</taxon>
        <taxon>Balanidae</taxon>
        <taxon>Amphibalaninae</taxon>
        <taxon>Amphibalanus</taxon>
    </lineage>
</organism>
<dbReference type="GO" id="GO:0017147">
    <property type="term" value="F:Wnt-protein binding"/>
    <property type="evidence" value="ECO:0007669"/>
    <property type="project" value="TreeGrafter"/>
</dbReference>
<feature type="signal peptide" evidence="12">
    <location>
        <begin position="1"/>
        <end position="21"/>
    </location>
</feature>
<dbReference type="InterPro" id="IPR015526">
    <property type="entry name" value="Frizzled/SFRP"/>
</dbReference>
<evidence type="ECO:0000256" key="11">
    <source>
        <dbReference type="SAM" id="Phobius"/>
    </source>
</evidence>
<feature type="disulfide bond" evidence="9">
    <location>
        <begin position="97"/>
        <end position="138"/>
    </location>
</feature>
<dbReference type="OrthoDB" id="5959102at2759"/>
<dbReference type="GO" id="GO:0004888">
    <property type="term" value="F:transmembrane signaling receptor activity"/>
    <property type="evidence" value="ECO:0007669"/>
    <property type="project" value="InterPro"/>
</dbReference>
<feature type="transmembrane region" description="Helical" evidence="11">
    <location>
        <begin position="223"/>
        <end position="244"/>
    </location>
</feature>
<dbReference type="Gene3D" id="1.10.2000.10">
    <property type="entry name" value="Frizzled cysteine-rich domain"/>
    <property type="match status" value="1"/>
</dbReference>
<dbReference type="PROSITE" id="PS50038">
    <property type="entry name" value="FZ"/>
    <property type="match status" value="1"/>
</dbReference>
<keyword evidence="4 11" id="KW-0812">Transmembrane</keyword>
<sequence length="564" mass="63374">MAAGRLGPLLLLLLAAAACRGYDDSGTCEPIQLSLCKDLGYNRTRLPPNTDIQDAERQTLSFSSLIQYKCSSRLNFFLCAVYAPMCTEKVNVLIGPCRTLCESVKDRCHPIMSKLGFDWPEALNCSQFPVENKGSNMCMEGPPETAPHRLPVPHQLPVPRYSVPHHGLRPSYHGPPRALPASPCQHFVRPNFYYYVNRTGRCARACNADVAFSQEHKQFADKWVAFLAIPCLASTLFTVVTFLLDSAHFRYPERAIVFLSLCYSLTSAGHVLRLAAGRQAVSCEIEPQYNVPVLIQQGLGNAHCVIMFVLLYYFGTASSLWWVMLTVTWFLAAGLRWSHERIQQKSTYFHLLAWGLPALKTAAILVLQAVDADELTGSCYVGNQDLQTLLGFVLIPAFVYLVAGISFLLAGFRAIFRERGQAVRSRSVERLEMLTMRIGIFGVIYTVPATCVLAALLYEYTSREQWLTQLDVHPNVEILMLKIFMTLIVGIIGGLWMASLQPCQVWRRSLQRFQKRPVPPYLERVPTSCPHHHHSGSLEPATRPARHHSRRPRDAWRPGGETQV</sequence>
<dbReference type="PRINTS" id="PR00489">
    <property type="entry name" value="FRIZZLED"/>
</dbReference>
<proteinExistence type="inferred from homology"/>
<feature type="region of interest" description="Disordered" evidence="10">
    <location>
        <begin position="524"/>
        <end position="564"/>
    </location>
</feature>
<dbReference type="SMART" id="SM00063">
    <property type="entry name" value="FRI"/>
    <property type="match status" value="1"/>
</dbReference>
<name>A0A6A4VMQ7_AMPAM</name>
<keyword evidence="3" id="KW-0217">Developmental protein</keyword>
<dbReference type="AlphaFoldDB" id="A0A6A4VMQ7"/>
<keyword evidence="8" id="KW-0675">Receptor</keyword>
<evidence type="ECO:0000256" key="12">
    <source>
        <dbReference type="SAM" id="SignalP"/>
    </source>
</evidence>
<evidence type="ECO:0000313" key="16">
    <source>
        <dbReference type="Proteomes" id="UP000440578"/>
    </source>
</evidence>
<feature type="chain" id="PRO_5025351788" evidence="12">
    <location>
        <begin position="22"/>
        <end position="564"/>
    </location>
</feature>
<keyword evidence="6 11" id="KW-0472">Membrane</keyword>
<comment type="caution">
    <text evidence="9">Lacks conserved residue(s) required for the propagation of feature annotation.</text>
</comment>
<keyword evidence="16" id="KW-1185">Reference proteome</keyword>
<evidence type="ECO:0000256" key="6">
    <source>
        <dbReference type="ARBA" id="ARBA00023136"/>
    </source>
</evidence>
<evidence type="ECO:0000256" key="8">
    <source>
        <dbReference type="ARBA" id="ARBA00023170"/>
    </source>
</evidence>
<reference evidence="15 16" key="1">
    <citation type="submission" date="2019-07" db="EMBL/GenBank/DDBJ databases">
        <title>Draft genome assembly of a fouling barnacle, Amphibalanus amphitrite (Darwin, 1854): The first reference genome for Thecostraca.</title>
        <authorList>
            <person name="Kim W."/>
        </authorList>
    </citation>
    <scope>NUCLEOTIDE SEQUENCE [LARGE SCALE GENOMIC DNA]</scope>
    <source>
        <strain evidence="15">SNU_AA5</strain>
        <tissue evidence="15">Soma without cirri and trophi</tissue>
    </source>
</reference>
<evidence type="ECO:0000256" key="2">
    <source>
        <dbReference type="ARBA" id="ARBA00008077"/>
    </source>
</evidence>
<dbReference type="GO" id="GO:0016020">
    <property type="term" value="C:membrane"/>
    <property type="evidence" value="ECO:0007669"/>
    <property type="project" value="UniProtKB-SubCell"/>
</dbReference>
<dbReference type="Pfam" id="PF01534">
    <property type="entry name" value="Frizzled"/>
    <property type="match status" value="1"/>
</dbReference>
<dbReference type="EMBL" id="VIIS01001650">
    <property type="protein sequence ID" value="KAF0294913.1"/>
    <property type="molecule type" value="Genomic_DNA"/>
</dbReference>
<dbReference type="SUPFAM" id="SSF63501">
    <property type="entry name" value="Frizzled cysteine-rich domain"/>
    <property type="match status" value="1"/>
</dbReference>
<evidence type="ECO:0000256" key="4">
    <source>
        <dbReference type="ARBA" id="ARBA00022692"/>
    </source>
</evidence>
<dbReference type="Gene3D" id="1.20.1070.10">
    <property type="entry name" value="Rhodopsin 7-helix transmembrane proteins"/>
    <property type="match status" value="1"/>
</dbReference>
<dbReference type="PANTHER" id="PTHR11309">
    <property type="entry name" value="FRIZZLED"/>
    <property type="match status" value="1"/>
</dbReference>
<keyword evidence="12" id="KW-0732">Signal</keyword>
<dbReference type="SMART" id="SM01330">
    <property type="entry name" value="Frizzled"/>
    <property type="match status" value="1"/>
</dbReference>
<dbReference type="InterPro" id="IPR020067">
    <property type="entry name" value="Frizzled_dom"/>
</dbReference>
<feature type="domain" description="FZ" evidence="13">
    <location>
        <begin position="23"/>
        <end position="141"/>
    </location>
</feature>
<comment type="caution">
    <text evidence="15">The sequence shown here is derived from an EMBL/GenBank/DDBJ whole genome shotgun (WGS) entry which is preliminary data.</text>
</comment>
<dbReference type="PROSITE" id="PS50261">
    <property type="entry name" value="G_PROTEIN_RECEP_F2_4"/>
    <property type="match status" value="1"/>
</dbReference>
<feature type="transmembrane region" description="Helical" evidence="11">
    <location>
        <begin position="390"/>
        <end position="416"/>
    </location>
</feature>
<dbReference type="InterPro" id="IPR000539">
    <property type="entry name" value="Frizzled/Smoothened_7TM"/>
</dbReference>
<dbReference type="GO" id="GO:0005615">
    <property type="term" value="C:extracellular space"/>
    <property type="evidence" value="ECO:0007669"/>
    <property type="project" value="TreeGrafter"/>
</dbReference>
<feature type="transmembrane region" description="Helical" evidence="11">
    <location>
        <begin position="320"/>
        <end position="337"/>
    </location>
</feature>
<feature type="disulfide bond" evidence="9">
    <location>
        <begin position="101"/>
        <end position="125"/>
    </location>
</feature>
<evidence type="ECO:0000256" key="1">
    <source>
        <dbReference type="ARBA" id="ARBA00004141"/>
    </source>
</evidence>
<evidence type="ECO:0000259" key="14">
    <source>
        <dbReference type="PROSITE" id="PS50261"/>
    </source>
</evidence>
<dbReference type="PROSITE" id="PS51257">
    <property type="entry name" value="PROKAR_LIPOPROTEIN"/>
    <property type="match status" value="1"/>
</dbReference>
<feature type="domain" description="G-protein coupled receptors family 2 profile 2" evidence="14">
    <location>
        <begin position="217"/>
        <end position="505"/>
    </location>
</feature>
<gene>
    <name evidence="15" type="primary">FZD4_0</name>
    <name evidence="15" type="ORF">FJT64_007494</name>
</gene>
<evidence type="ECO:0000256" key="5">
    <source>
        <dbReference type="ARBA" id="ARBA00022989"/>
    </source>
</evidence>
<feature type="transmembrane region" description="Helical" evidence="11">
    <location>
        <begin position="478"/>
        <end position="498"/>
    </location>
</feature>
<keyword evidence="7 9" id="KW-1015">Disulfide bond</keyword>
<keyword evidence="5 11" id="KW-1133">Transmembrane helix</keyword>
<dbReference type="Proteomes" id="UP000440578">
    <property type="component" value="Unassembled WGS sequence"/>
</dbReference>
<evidence type="ECO:0000256" key="9">
    <source>
        <dbReference type="PROSITE-ProRule" id="PRU00090"/>
    </source>
</evidence>
<dbReference type="Pfam" id="PF01392">
    <property type="entry name" value="Fz"/>
    <property type="match status" value="1"/>
</dbReference>
<accession>A0A6A4VMQ7</accession>
<evidence type="ECO:0000259" key="13">
    <source>
        <dbReference type="PROSITE" id="PS50038"/>
    </source>
</evidence>
<dbReference type="PANTHER" id="PTHR11309:SF99">
    <property type="entry name" value="FRIZZLED-4"/>
    <property type="match status" value="1"/>
</dbReference>
<evidence type="ECO:0000256" key="3">
    <source>
        <dbReference type="ARBA" id="ARBA00022473"/>
    </source>
</evidence>
<dbReference type="GO" id="GO:0060070">
    <property type="term" value="P:canonical Wnt signaling pathway"/>
    <property type="evidence" value="ECO:0007669"/>
    <property type="project" value="TreeGrafter"/>
</dbReference>
<feature type="transmembrane region" description="Helical" evidence="11">
    <location>
        <begin position="349"/>
        <end position="370"/>
    </location>
</feature>
<feature type="disulfide bond" evidence="9">
    <location>
        <begin position="70"/>
        <end position="108"/>
    </location>
</feature>
<comment type="subcellular location">
    <subcellularLocation>
        <location evidence="1">Membrane</location>
        <topology evidence="1">Multi-pass membrane protein</topology>
    </subcellularLocation>
</comment>
<dbReference type="InterPro" id="IPR036790">
    <property type="entry name" value="Frizzled_dom_sf"/>
</dbReference>
<evidence type="ECO:0000313" key="15">
    <source>
        <dbReference type="EMBL" id="KAF0294913.1"/>
    </source>
</evidence>
<evidence type="ECO:0000256" key="7">
    <source>
        <dbReference type="ARBA" id="ARBA00023157"/>
    </source>
</evidence>
<dbReference type="GO" id="GO:0035567">
    <property type="term" value="P:non-canonical Wnt signaling pathway"/>
    <property type="evidence" value="ECO:0007669"/>
    <property type="project" value="TreeGrafter"/>
</dbReference>